<feature type="region of interest" description="Disordered" evidence="1">
    <location>
        <begin position="31"/>
        <end position="108"/>
    </location>
</feature>
<dbReference type="Proteomes" id="UP001341840">
    <property type="component" value="Unassembled WGS sequence"/>
</dbReference>
<evidence type="ECO:0000256" key="1">
    <source>
        <dbReference type="SAM" id="MobiDB-lite"/>
    </source>
</evidence>
<evidence type="ECO:0000313" key="2">
    <source>
        <dbReference type="EMBL" id="MED6137315.1"/>
    </source>
</evidence>
<sequence length="292" mass="33501">MAKNLGVTTEKIEEAIEKTIRNLMKGKYVAMEEDNGPGPLNQAGANRKEYKQMDKQPKDTPQINKNEGAQRSDEANSPVSMEMMKKGEEAGKTKDQQHTDEKEKSPNTIGELIRVWNGQWTKEGYELNREGNAMKNGKGPTERVLTLGQATRENITSQEIIAQEEGNKNKGMQLQMITREGGGVYYVELADEENEDTQGKIEMEWERNLAMEISSNNMHIKRRRKEQAVLMIKDKEEEESQEKEDESAIRKRMRKEEDNLEADVELLEWKVQEDDINNMAEEAGQYKPHQAP</sequence>
<accession>A0ABU6SMS0</accession>
<name>A0ABU6SMS0_9FABA</name>
<reference evidence="2 3" key="1">
    <citation type="journal article" date="2023" name="Plants (Basel)">
        <title>Bridging the Gap: Combining Genomics and Transcriptomics Approaches to Understand Stylosanthes scabra, an Orphan Legume from the Brazilian Caatinga.</title>
        <authorList>
            <person name="Ferreira-Neto J.R.C."/>
            <person name="da Silva M.D."/>
            <person name="Binneck E."/>
            <person name="de Melo N.F."/>
            <person name="da Silva R.H."/>
            <person name="de Melo A.L.T.M."/>
            <person name="Pandolfi V."/>
            <person name="Bustamante F.O."/>
            <person name="Brasileiro-Vidal A.C."/>
            <person name="Benko-Iseppon A.M."/>
        </authorList>
    </citation>
    <scope>NUCLEOTIDE SEQUENCE [LARGE SCALE GENOMIC DNA]</scope>
    <source>
        <tissue evidence="2">Leaves</tissue>
    </source>
</reference>
<proteinExistence type="predicted"/>
<feature type="compositionally biased region" description="Basic and acidic residues" evidence="1">
    <location>
        <begin position="83"/>
        <end position="105"/>
    </location>
</feature>
<gene>
    <name evidence="2" type="ORF">PIB30_063869</name>
</gene>
<evidence type="ECO:0000313" key="3">
    <source>
        <dbReference type="Proteomes" id="UP001341840"/>
    </source>
</evidence>
<dbReference type="EMBL" id="JASCZI010061029">
    <property type="protein sequence ID" value="MED6137315.1"/>
    <property type="molecule type" value="Genomic_DNA"/>
</dbReference>
<feature type="compositionally biased region" description="Basic and acidic residues" evidence="1">
    <location>
        <begin position="46"/>
        <end position="58"/>
    </location>
</feature>
<keyword evidence="3" id="KW-1185">Reference proteome</keyword>
<feature type="region of interest" description="Disordered" evidence="1">
    <location>
        <begin position="232"/>
        <end position="263"/>
    </location>
</feature>
<feature type="compositionally biased region" description="Basic and acidic residues" evidence="1">
    <location>
        <begin position="246"/>
        <end position="257"/>
    </location>
</feature>
<organism evidence="2 3">
    <name type="scientific">Stylosanthes scabra</name>
    <dbReference type="NCBI Taxonomy" id="79078"/>
    <lineage>
        <taxon>Eukaryota</taxon>
        <taxon>Viridiplantae</taxon>
        <taxon>Streptophyta</taxon>
        <taxon>Embryophyta</taxon>
        <taxon>Tracheophyta</taxon>
        <taxon>Spermatophyta</taxon>
        <taxon>Magnoliopsida</taxon>
        <taxon>eudicotyledons</taxon>
        <taxon>Gunneridae</taxon>
        <taxon>Pentapetalae</taxon>
        <taxon>rosids</taxon>
        <taxon>fabids</taxon>
        <taxon>Fabales</taxon>
        <taxon>Fabaceae</taxon>
        <taxon>Papilionoideae</taxon>
        <taxon>50 kb inversion clade</taxon>
        <taxon>dalbergioids sensu lato</taxon>
        <taxon>Dalbergieae</taxon>
        <taxon>Pterocarpus clade</taxon>
        <taxon>Stylosanthes</taxon>
    </lineage>
</organism>
<feature type="compositionally biased region" description="Acidic residues" evidence="1">
    <location>
        <begin position="236"/>
        <end position="245"/>
    </location>
</feature>
<protein>
    <submittedName>
        <fullName evidence="2">Uncharacterized protein</fullName>
    </submittedName>
</protein>
<comment type="caution">
    <text evidence="2">The sequence shown here is derived from an EMBL/GenBank/DDBJ whole genome shotgun (WGS) entry which is preliminary data.</text>
</comment>